<dbReference type="GO" id="GO:0003824">
    <property type="term" value="F:catalytic activity"/>
    <property type="evidence" value="ECO:0007669"/>
    <property type="project" value="UniProtKB-ARBA"/>
</dbReference>
<evidence type="ECO:0000313" key="1">
    <source>
        <dbReference type="EMBL" id="PAV19217.1"/>
    </source>
</evidence>
<dbReference type="Gene3D" id="1.50.10.10">
    <property type="match status" value="1"/>
</dbReference>
<dbReference type="GO" id="GO:0005975">
    <property type="term" value="P:carbohydrate metabolic process"/>
    <property type="evidence" value="ECO:0007669"/>
    <property type="project" value="InterPro"/>
</dbReference>
<dbReference type="EMBL" id="NBII01000004">
    <property type="protein sequence ID" value="PAV19217.1"/>
    <property type="molecule type" value="Genomic_DNA"/>
</dbReference>
<gene>
    <name evidence="1" type="ORF">PNOK_0415000</name>
</gene>
<evidence type="ECO:0000313" key="2">
    <source>
        <dbReference type="Proteomes" id="UP000217199"/>
    </source>
</evidence>
<dbReference type="InParanoid" id="A0A286UI04"/>
<dbReference type="InterPro" id="IPR008928">
    <property type="entry name" value="6-hairpin_glycosidase_sf"/>
</dbReference>
<keyword evidence="2" id="KW-1185">Reference proteome</keyword>
<comment type="caution">
    <text evidence="1">The sequence shown here is derived from an EMBL/GenBank/DDBJ whole genome shotgun (WGS) entry which is preliminary data.</text>
</comment>
<evidence type="ECO:0008006" key="3">
    <source>
        <dbReference type="Google" id="ProtNLM"/>
    </source>
</evidence>
<sequence>MQVGNGNFAFGSDITGLQTFLPFATMASWGWKNDSFPSGYGLEDILSFQGTSLDNHGHNVTYMFGGPEDKASIQQWLVSNPNRVNLGRVGLLFLSSEGILTSEFEYNNTQVKVTTICSQGTDVVGIDVQSSLVRSGQLGLFLDFPWSDGSSKFSAPFVGTFNTPQMHTTALSNIHVANGAQAEISHTLVNNTFITTIGDSNFTITRDNPSAHRYILTPQKGTGSISTSIAFSLESLGRIPNYWAVLESSINGWADFWQNGGFIDVYTGSSDKRADELQRRIVLSQYLLRVNEAGDYPPQESGLVNNGWYGKFHMEMYYWHSIHWSLWSRDALLSRSSSVYSRFLPTAIERSQIQQGWSTGARWSKMTDPTGRSAPGEINELLVWQQPHPLVLAEYEYRALPSKRTLQKWKYVVNETANWMSIFAYHNISTGVYDLGPPMYIVSEDSNPIITRNPALELAYWKLGLQLAESWFRRLGEEVPVTWSKVRDNLAPLPITNGIYDVYEGIPADFWTSGVFTNDHPALVGLNGWLPPTPGLDTSIAKSTMEKVWRNWNISNLWGWDFGMLAMSAARSSEPDKAIDWLLHERFVFDDVGMPEGGTRVPTPYFPGSGSLLLAVAMMAEGWDGSKIPAPGFPTQGWFVQSEGIRKAL</sequence>
<dbReference type="Proteomes" id="UP000217199">
    <property type="component" value="Unassembled WGS sequence"/>
</dbReference>
<dbReference type="SUPFAM" id="SSF48208">
    <property type="entry name" value="Six-hairpin glycosidases"/>
    <property type="match status" value="1"/>
</dbReference>
<accession>A0A286UI04</accession>
<reference evidence="1 2" key="1">
    <citation type="journal article" date="2017" name="Mol. Ecol.">
        <title>Comparative and population genomic landscape of Phellinus noxius: A hypervariable fungus causing root rot in trees.</title>
        <authorList>
            <person name="Chung C.L."/>
            <person name="Lee T.J."/>
            <person name="Akiba M."/>
            <person name="Lee H.H."/>
            <person name="Kuo T.H."/>
            <person name="Liu D."/>
            <person name="Ke H.M."/>
            <person name="Yokoi T."/>
            <person name="Roa M.B."/>
            <person name="Lu M.J."/>
            <person name="Chang Y.Y."/>
            <person name="Ann P.J."/>
            <person name="Tsai J.N."/>
            <person name="Chen C.Y."/>
            <person name="Tzean S.S."/>
            <person name="Ota Y."/>
            <person name="Hattori T."/>
            <person name="Sahashi N."/>
            <person name="Liou R.F."/>
            <person name="Kikuchi T."/>
            <person name="Tsai I.J."/>
        </authorList>
    </citation>
    <scope>NUCLEOTIDE SEQUENCE [LARGE SCALE GENOMIC DNA]</scope>
    <source>
        <strain evidence="1 2">FFPRI411160</strain>
    </source>
</reference>
<protein>
    <recommendedName>
        <fullName evidence="3">Six-hairpin glycosidase</fullName>
    </recommendedName>
</protein>
<name>A0A286UI04_9AGAM</name>
<organism evidence="1 2">
    <name type="scientific">Pyrrhoderma noxium</name>
    <dbReference type="NCBI Taxonomy" id="2282107"/>
    <lineage>
        <taxon>Eukaryota</taxon>
        <taxon>Fungi</taxon>
        <taxon>Dikarya</taxon>
        <taxon>Basidiomycota</taxon>
        <taxon>Agaricomycotina</taxon>
        <taxon>Agaricomycetes</taxon>
        <taxon>Hymenochaetales</taxon>
        <taxon>Hymenochaetaceae</taxon>
        <taxon>Pyrrhoderma</taxon>
    </lineage>
</organism>
<dbReference type="InterPro" id="IPR012341">
    <property type="entry name" value="6hp_glycosidase-like_sf"/>
</dbReference>
<dbReference type="OrthoDB" id="3534988at2759"/>
<dbReference type="AlphaFoldDB" id="A0A286UI04"/>
<proteinExistence type="predicted"/>
<dbReference type="STRING" id="2282107.A0A286UI04"/>